<evidence type="ECO:0000256" key="1">
    <source>
        <dbReference type="SAM" id="Phobius"/>
    </source>
</evidence>
<protein>
    <submittedName>
        <fullName evidence="2">Uncharacterized protein</fullName>
    </submittedName>
</protein>
<proteinExistence type="predicted"/>
<sequence length="36" mass="3799">MRTASVSQPKGRVISVIGISFITSTNTISIAVNRPP</sequence>
<keyword evidence="1" id="KW-0812">Transmembrane</keyword>
<dbReference type="AlphaFoldDB" id="A0A3S4I6I8"/>
<accession>A0A3S4I6I8</accession>
<gene>
    <name evidence="2" type="ORF">NCTC9695_02693</name>
</gene>
<feature type="transmembrane region" description="Helical" evidence="1">
    <location>
        <begin position="12"/>
        <end position="32"/>
    </location>
</feature>
<dbReference type="EMBL" id="LR134182">
    <property type="protein sequence ID" value="VEB42250.1"/>
    <property type="molecule type" value="Genomic_DNA"/>
</dbReference>
<dbReference type="Proteomes" id="UP000275777">
    <property type="component" value="Chromosome"/>
</dbReference>
<name>A0A3S4I6I8_CHRVL</name>
<organism evidence="2 3">
    <name type="scientific">Chromobacterium violaceum</name>
    <dbReference type="NCBI Taxonomy" id="536"/>
    <lineage>
        <taxon>Bacteria</taxon>
        <taxon>Pseudomonadati</taxon>
        <taxon>Pseudomonadota</taxon>
        <taxon>Betaproteobacteria</taxon>
        <taxon>Neisseriales</taxon>
        <taxon>Chromobacteriaceae</taxon>
        <taxon>Chromobacterium</taxon>
    </lineage>
</organism>
<reference evidence="2 3" key="1">
    <citation type="submission" date="2018-12" db="EMBL/GenBank/DDBJ databases">
        <authorList>
            <consortium name="Pathogen Informatics"/>
        </authorList>
    </citation>
    <scope>NUCLEOTIDE SEQUENCE [LARGE SCALE GENOMIC DNA]</scope>
    <source>
        <strain evidence="2 3">NCTC9695</strain>
    </source>
</reference>
<keyword evidence="1" id="KW-0472">Membrane</keyword>
<evidence type="ECO:0000313" key="2">
    <source>
        <dbReference type="EMBL" id="VEB42250.1"/>
    </source>
</evidence>
<evidence type="ECO:0000313" key="3">
    <source>
        <dbReference type="Proteomes" id="UP000275777"/>
    </source>
</evidence>
<keyword evidence="1" id="KW-1133">Transmembrane helix</keyword>